<evidence type="ECO:0000256" key="8">
    <source>
        <dbReference type="ARBA" id="ARBA00022919"/>
    </source>
</evidence>
<dbReference type="PANTHER" id="PTHR42735:SF6">
    <property type="entry name" value="SPHINGOSINE-1-PHOSPHATE LYASE 1"/>
    <property type="match status" value="1"/>
</dbReference>
<evidence type="ECO:0000256" key="7">
    <source>
        <dbReference type="ARBA" id="ARBA00022898"/>
    </source>
</evidence>
<evidence type="ECO:0000259" key="18">
    <source>
        <dbReference type="Pfam" id="PF04111"/>
    </source>
</evidence>
<gene>
    <name evidence="20" type="ORF">WR25_09985</name>
</gene>
<dbReference type="InterPro" id="IPR015424">
    <property type="entry name" value="PyrdxlP-dep_Trfase"/>
</dbReference>
<keyword evidence="11" id="KW-0472">Membrane</keyword>
<dbReference type="InterPro" id="IPR041691">
    <property type="entry name" value="Atg6/beclin_CC"/>
</dbReference>
<proteinExistence type="inferred from homology"/>
<protein>
    <recommendedName>
        <fullName evidence="14">sphinganine-1-phosphate aldolase</fullName>
        <ecNumber evidence="14">4.1.2.27</ecNumber>
    </recommendedName>
    <alternativeName>
        <fullName evidence="15">Sphingosine-1-phosphate aldolase</fullName>
    </alternativeName>
</protein>
<dbReference type="Gene3D" id="6.10.140.2150">
    <property type="match status" value="1"/>
</dbReference>
<evidence type="ECO:0000256" key="5">
    <source>
        <dbReference type="ARBA" id="ARBA00022692"/>
    </source>
</evidence>
<evidence type="ECO:0000256" key="13">
    <source>
        <dbReference type="ARBA" id="ARBA00038302"/>
    </source>
</evidence>
<dbReference type="Proteomes" id="UP000218231">
    <property type="component" value="Unassembled WGS sequence"/>
</dbReference>
<dbReference type="InterPro" id="IPR038274">
    <property type="entry name" value="Atg6/Beclin_C_sf"/>
</dbReference>
<dbReference type="Pfam" id="PF04111">
    <property type="entry name" value="APG6"/>
    <property type="match status" value="1"/>
</dbReference>
<keyword evidence="10" id="KW-0443">Lipid metabolism</keyword>
<dbReference type="AlphaFoldDB" id="A0A2A2KEZ3"/>
<evidence type="ECO:0000256" key="17">
    <source>
        <dbReference type="SAM" id="MobiDB-lite"/>
    </source>
</evidence>
<dbReference type="GO" id="GO:0030149">
    <property type="term" value="P:sphingolipid catabolic process"/>
    <property type="evidence" value="ECO:0007669"/>
    <property type="project" value="TreeGrafter"/>
</dbReference>
<dbReference type="Gene3D" id="1.10.418.40">
    <property type="entry name" value="Autophagy protein 6/Beclin 1"/>
    <property type="match status" value="1"/>
</dbReference>
<keyword evidence="7" id="KW-0663">Pyridoxal phosphate</keyword>
<sequence length="946" mass="106885">MDEASRGERAARQDESLQMEKLKIVSYTISVCFLIAYIRRITRSDKPVLVQLRSWFFKILRSLPWVKRRIKADLERARQEIEEEVHQMDTQRDFYRFLPERPIEEDDLVAEARSYAQMGVRKYMEHYDPQTREQDLKVCARIFDLFSHTDPHRSDAFPGVRKMEAEVLRMCCSLFHGGPESGGVVASGGTEALLLACIAYRNLSRVHGDFKPEIIAPVTAHAALAKAAAFFDMRIIRVPVKADDRADVGAIKRAIGPHTCLIFASACNHITGTVDPIEKIANLAHKYSIPFHVDCTLGGFLLPFLEYCDINVPAFDFRLPGVSSISVDLHRYGQCPRSCSVLMYRNAFMLRYQCFRNNNWVGGTYSTPTMAGGRDGGAVATAWGTLLRKGRDGYINACSRVVEGTKYLAEKLLEIQGITIRGSADLCVVAFSTDNVDIYALVEQMVNKNWHVDALLSPVAARVPVTLSFCESGIIDKFVREVRETIADLQEKEALTKQSKLSAYYHMLQKVSDKSLVDELSLIRIHAHYSIPPPIERKSIRTISVEGRKISMIHSVDQQLKIIQEIRRRQNNDDMESVESEESMSSPTSSAFICLNCQGALKLDPSLVNRKHDKESSSRKSPSETEITEFLSGQSRNLLRLICDAEVPSDAPICKECSEALLSGMDSQLKSLEEECVAHLQLIEDLKKQFSDANISAHQQTLYDLQRQDKDMESQLAALLREEKEVDDEIISKRNRLENIQEEEKKLWADFRDNHSLKKKKTRMRVAYKTDGAEINGFRLGRLPDRLVDWTEINAAWGQCVLLLEVLMERMGIKQDTYILVAMGSHSSIKVKKQVFIILSKEHTGEITICSLHGSGSWNPFGNNNVDSGIVAFLQCLETLQTALKAADPKFEPAYAIRKDRLVQNGMEFSVKMMLNGEERWTKAMKLLLSNLKLAVARVSALRTPS</sequence>
<dbReference type="Pfam" id="PF17675">
    <property type="entry name" value="APG6_N"/>
    <property type="match status" value="1"/>
</dbReference>
<keyword evidence="6" id="KW-0256">Endoplasmic reticulum</keyword>
<evidence type="ECO:0000313" key="20">
    <source>
        <dbReference type="EMBL" id="PAV72586.1"/>
    </source>
</evidence>
<evidence type="ECO:0000256" key="9">
    <source>
        <dbReference type="ARBA" id="ARBA00022989"/>
    </source>
</evidence>
<evidence type="ECO:0000256" key="3">
    <source>
        <dbReference type="ARBA" id="ARBA00004760"/>
    </source>
</evidence>
<evidence type="ECO:0000256" key="11">
    <source>
        <dbReference type="ARBA" id="ARBA00023136"/>
    </source>
</evidence>
<comment type="pathway">
    <text evidence="4">Sphingolipid metabolism.</text>
</comment>
<evidence type="ECO:0000256" key="1">
    <source>
        <dbReference type="ARBA" id="ARBA00001933"/>
    </source>
</evidence>
<dbReference type="OrthoDB" id="20368at2759"/>
<dbReference type="STRING" id="2018661.A0A2A2KEZ3"/>
<dbReference type="EC" id="4.1.2.27" evidence="14"/>
<accession>A0A2A2KEZ3</accession>
<comment type="pathway">
    <text evidence="3">Lipid metabolism; sphingolipid metabolism.</text>
</comment>
<dbReference type="EMBL" id="LIAE01008754">
    <property type="protein sequence ID" value="PAV72586.1"/>
    <property type="molecule type" value="Genomic_DNA"/>
</dbReference>
<dbReference type="InterPro" id="IPR015421">
    <property type="entry name" value="PyrdxlP-dep_Trfase_major"/>
</dbReference>
<evidence type="ECO:0000256" key="6">
    <source>
        <dbReference type="ARBA" id="ARBA00022824"/>
    </source>
</evidence>
<dbReference type="InterPro" id="IPR015422">
    <property type="entry name" value="PyrdxlP-dep_Trfase_small"/>
</dbReference>
<evidence type="ECO:0000259" key="19">
    <source>
        <dbReference type="Pfam" id="PF17675"/>
    </source>
</evidence>
<dbReference type="Pfam" id="PF00282">
    <property type="entry name" value="Pyridoxal_deC"/>
    <property type="match status" value="1"/>
</dbReference>
<keyword evidence="8" id="KW-0746">Sphingolipid metabolism</keyword>
<comment type="subcellular location">
    <subcellularLocation>
        <location evidence="2">Endoplasmic reticulum membrane</location>
        <topology evidence="2">Single-pass membrane protein</topology>
    </subcellularLocation>
</comment>
<evidence type="ECO:0000313" key="21">
    <source>
        <dbReference type="Proteomes" id="UP000218231"/>
    </source>
</evidence>
<name>A0A2A2KEZ3_9BILA</name>
<keyword evidence="21" id="KW-1185">Reference proteome</keyword>
<evidence type="ECO:0000256" key="15">
    <source>
        <dbReference type="ARBA" id="ARBA00042568"/>
    </source>
</evidence>
<evidence type="ECO:0000256" key="2">
    <source>
        <dbReference type="ARBA" id="ARBA00004389"/>
    </source>
</evidence>
<dbReference type="Gene3D" id="3.90.1150.10">
    <property type="entry name" value="Aspartate Aminotransferase, domain 1"/>
    <property type="match status" value="1"/>
</dbReference>
<evidence type="ECO:0000256" key="14">
    <source>
        <dbReference type="ARBA" id="ARBA00038965"/>
    </source>
</evidence>
<feature type="coiled-coil region" evidence="16">
    <location>
        <begin position="655"/>
        <end position="743"/>
    </location>
</feature>
<feature type="domain" description="Atg6 BARA" evidence="18">
    <location>
        <begin position="771"/>
        <end position="940"/>
    </location>
</feature>
<dbReference type="InterPro" id="IPR002129">
    <property type="entry name" value="PyrdxlP-dep_de-COase"/>
</dbReference>
<dbReference type="GO" id="GO:0008117">
    <property type="term" value="F:sphinganine-1-phosphate aldolase activity"/>
    <property type="evidence" value="ECO:0007669"/>
    <property type="project" value="UniProtKB-EC"/>
</dbReference>
<keyword evidence="5" id="KW-0812">Transmembrane</keyword>
<feature type="compositionally biased region" description="Basic and acidic residues" evidence="17">
    <location>
        <begin position="610"/>
        <end position="623"/>
    </location>
</feature>
<evidence type="ECO:0000256" key="12">
    <source>
        <dbReference type="ARBA" id="ARBA00023239"/>
    </source>
</evidence>
<keyword evidence="12" id="KW-0456">Lyase</keyword>
<evidence type="ECO:0000256" key="16">
    <source>
        <dbReference type="SAM" id="Coils"/>
    </source>
</evidence>
<dbReference type="InterPro" id="IPR040455">
    <property type="entry name" value="Atg6_BARA"/>
</dbReference>
<dbReference type="InterPro" id="IPR050477">
    <property type="entry name" value="GrpII_AminoAcid_Decarb"/>
</dbReference>
<dbReference type="SUPFAM" id="SSF53383">
    <property type="entry name" value="PLP-dependent transferases"/>
    <property type="match status" value="1"/>
</dbReference>
<dbReference type="FunFam" id="3.40.640.10:FF:000020">
    <property type="entry name" value="sphingosine-1-phosphate lyase 1"/>
    <property type="match status" value="1"/>
</dbReference>
<dbReference type="GO" id="GO:0030170">
    <property type="term" value="F:pyridoxal phosphate binding"/>
    <property type="evidence" value="ECO:0007669"/>
    <property type="project" value="InterPro"/>
</dbReference>
<evidence type="ECO:0000256" key="4">
    <source>
        <dbReference type="ARBA" id="ARBA00004991"/>
    </source>
</evidence>
<keyword evidence="16" id="KW-0175">Coiled coil</keyword>
<comment type="cofactor">
    <cofactor evidence="1">
        <name>pyridoxal 5'-phosphate</name>
        <dbReference type="ChEBI" id="CHEBI:597326"/>
    </cofactor>
</comment>
<comment type="caution">
    <text evidence="20">The sequence shown here is derived from an EMBL/GenBank/DDBJ whole genome shotgun (WGS) entry which is preliminary data.</text>
</comment>
<comment type="similarity">
    <text evidence="13">Belongs to the group II decarboxylase family. Sphingosine-1-phosphate lyase subfamily.</text>
</comment>
<dbReference type="Gene3D" id="3.40.640.10">
    <property type="entry name" value="Type I PLP-dependent aspartate aminotransferase-like (Major domain)"/>
    <property type="match status" value="1"/>
</dbReference>
<feature type="domain" description="Atg6/beclin coiled-coil" evidence="19">
    <location>
        <begin position="652"/>
        <end position="760"/>
    </location>
</feature>
<dbReference type="GO" id="GO:0005789">
    <property type="term" value="C:endoplasmic reticulum membrane"/>
    <property type="evidence" value="ECO:0007669"/>
    <property type="project" value="UniProtKB-SubCell"/>
</dbReference>
<feature type="region of interest" description="Disordered" evidence="17">
    <location>
        <begin position="608"/>
        <end position="629"/>
    </location>
</feature>
<dbReference type="GO" id="GO:0019752">
    <property type="term" value="P:carboxylic acid metabolic process"/>
    <property type="evidence" value="ECO:0007669"/>
    <property type="project" value="InterPro"/>
</dbReference>
<organism evidence="20 21">
    <name type="scientific">Diploscapter pachys</name>
    <dbReference type="NCBI Taxonomy" id="2018661"/>
    <lineage>
        <taxon>Eukaryota</taxon>
        <taxon>Metazoa</taxon>
        <taxon>Ecdysozoa</taxon>
        <taxon>Nematoda</taxon>
        <taxon>Chromadorea</taxon>
        <taxon>Rhabditida</taxon>
        <taxon>Rhabditina</taxon>
        <taxon>Rhabditomorpha</taxon>
        <taxon>Rhabditoidea</taxon>
        <taxon>Rhabditidae</taxon>
        <taxon>Diploscapter</taxon>
    </lineage>
</organism>
<keyword evidence="9" id="KW-1133">Transmembrane helix</keyword>
<evidence type="ECO:0000256" key="10">
    <source>
        <dbReference type="ARBA" id="ARBA00023098"/>
    </source>
</evidence>
<dbReference type="PANTHER" id="PTHR42735">
    <property type="match status" value="1"/>
</dbReference>
<reference evidence="20 21" key="1">
    <citation type="journal article" date="2017" name="Curr. Biol.">
        <title>Genome architecture and evolution of a unichromosomal asexual nematode.</title>
        <authorList>
            <person name="Fradin H."/>
            <person name="Zegar C."/>
            <person name="Gutwein M."/>
            <person name="Lucas J."/>
            <person name="Kovtun M."/>
            <person name="Corcoran D."/>
            <person name="Baugh L.R."/>
            <person name="Kiontke K."/>
            <person name="Gunsalus K."/>
            <person name="Fitch D.H."/>
            <person name="Piano F."/>
        </authorList>
    </citation>
    <scope>NUCLEOTIDE SEQUENCE [LARGE SCALE GENOMIC DNA]</scope>
    <source>
        <strain evidence="20">PF1309</strain>
    </source>
</reference>